<evidence type="ECO:0000256" key="1">
    <source>
        <dbReference type="SAM" id="MobiDB-lite"/>
    </source>
</evidence>
<dbReference type="PANTHER" id="PTHR34817">
    <property type="entry name" value="NUCLEOTIDYLTRANSFERASE"/>
    <property type="match status" value="1"/>
</dbReference>
<dbReference type="AlphaFoldDB" id="A0A8H9HIC8"/>
<evidence type="ECO:0000313" key="2">
    <source>
        <dbReference type="EMBL" id="GGU67597.1"/>
    </source>
</evidence>
<reference evidence="2" key="1">
    <citation type="journal article" date="2014" name="Int. J. Syst. Evol. Microbiol.">
        <title>Complete genome sequence of Corynebacterium casei LMG S-19264T (=DSM 44701T), isolated from a smear-ripened cheese.</title>
        <authorList>
            <consortium name="US DOE Joint Genome Institute (JGI-PGF)"/>
            <person name="Walter F."/>
            <person name="Albersmeier A."/>
            <person name="Kalinowski J."/>
            <person name="Ruckert C."/>
        </authorList>
    </citation>
    <scope>NUCLEOTIDE SEQUENCE</scope>
    <source>
        <strain evidence="2">JCM 4434</strain>
    </source>
</reference>
<proteinExistence type="predicted"/>
<dbReference type="EMBL" id="BMUB01000003">
    <property type="protein sequence ID" value="GGU67597.1"/>
    <property type="molecule type" value="Genomic_DNA"/>
</dbReference>
<feature type="region of interest" description="Disordered" evidence="1">
    <location>
        <begin position="248"/>
        <end position="268"/>
    </location>
</feature>
<sequence>MPTAPGAVPLSGTALPSGAVPPAGTVLLSGIVGSTAYGFAHAGSDLDRLGLFATPTEELHGLHRPVESHVTTAPDVTLHEAAKWCRLALSCNPTASELVWLPEDLYETVTPLGRELVGIRSSFLSAPAVRRAYLGYADQQFRKLLTRDTTDPATRRRAAKHARHLVRLVEQAVRLHRTGHNLIRLSDPERVRDLGERIADRPRTAEHLLADAADRLSRPGVLPEAPDPRPAEAWLRRVRAAHYNPLPAVPCAPGAPGQSTGGALGPTG</sequence>
<comment type="caution">
    <text evidence="2">The sequence shown here is derived from an EMBL/GenBank/DDBJ whole genome shotgun (WGS) entry which is preliminary data.</text>
</comment>
<accession>A0A8H9HIC8</accession>
<dbReference type="Pfam" id="PF10127">
    <property type="entry name" value="RlaP"/>
    <property type="match status" value="1"/>
</dbReference>
<dbReference type="InterPro" id="IPR018775">
    <property type="entry name" value="RlaP"/>
</dbReference>
<evidence type="ECO:0008006" key="4">
    <source>
        <dbReference type="Google" id="ProtNLM"/>
    </source>
</evidence>
<dbReference type="GeneID" id="97485011"/>
<name>A0A8H9HIC8_KITAU</name>
<evidence type="ECO:0000313" key="3">
    <source>
        <dbReference type="Proteomes" id="UP000610124"/>
    </source>
</evidence>
<feature type="compositionally biased region" description="Gly residues" evidence="1">
    <location>
        <begin position="259"/>
        <end position="268"/>
    </location>
</feature>
<dbReference type="Proteomes" id="UP000610124">
    <property type="component" value="Unassembled WGS sequence"/>
</dbReference>
<dbReference type="KEGG" id="kau:B6264_10400"/>
<dbReference type="OrthoDB" id="243791at2"/>
<organism evidence="2 3">
    <name type="scientific">Kitasatospora aureofaciens</name>
    <name type="common">Streptomyces aureofaciens</name>
    <dbReference type="NCBI Taxonomy" id="1894"/>
    <lineage>
        <taxon>Bacteria</taxon>
        <taxon>Bacillati</taxon>
        <taxon>Actinomycetota</taxon>
        <taxon>Actinomycetes</taxon>
        <taxon>Kitasatosporales</taxon>
        <taxon>Streptomycetaceae</taxon>
        <taxon>Kitasatospora</taxon>
    </lineage>
</organism>
<protein>
    <recommendedName>
        <fullName evidence="4">Nucleotidyltransferase</fullName>
    </recommendedName>
</protein>
<dbReference type="PANTHER" id="PTHR34817:SF2">
    <property type="entry name" value="NUCLEOTIDYLTRANSFERASE"/>
    <property type="match status" value="1"/>
</dbReference>
<reference evidence="2" key="2">
    <citation type="submission" date="2020-09" db="EMBL/GenBank/DDBJ databases">
        <authorList>
            <person name="Sun Q."/>
            <person name="Ohkuma M."/>
        </authorList>
    </citation>
    <scope>NUCLEOTIDE SEQUENCE</scope>
    <source>
        <strain evidence="2">JCM 4434</strain>
    </source>
</reference>
<gene>
    <name evidence="2" type="ORF">GCM10010502_18550</name>
</gene>
<dbReference type="RefSeq" id="WP_078938997.1">
    <property type="nucleotide sequence ID" value="NZ_BMUB01000003.1"/>
</dbReference>